<protein>
    <submittedName>
        <fullName evidence="1">Uncharacterized protein</fullName>
    </submittedName>
</protein>
<dbReference type="KEGG" id="por:APT59_10010"/>
<accession>A0A0U4VN98</accession>
<dbReference type="OrthoDB" id="9872364at2"/>
<evidence type="ECO:0000313" key="1">
    <source>
        <dbReference type="EMBL" id="ALZ84519.1"/>
    </source>
</evidence>
<dbReference type="Proteomes" id="UP000064137">
    <property type="component" value="Chromosome"/>
</dbReference>
<dbReference type="RefSeq" id="WP_059314710.1">
    <property type="nucleotide sequence ID" value="NZ_CP013987.1"/>
</dbReference>
<reference evidence="1 2" key="1">
    <citation type="submission" date="2016-01" db="EMBL/GenBank/DDBJ databases">
        <title>Annotation of Pseudomonas oryzihabitans USDA-ARS-USMARC-56511.</title>
        <authorList>
            <person name="Harhay G.P."/>
            <person name="Harhay D.M."/>
            <person name="Smith T.P.L."/>
            <person name="Bono J.L."/>
            <person name="Heaton M.P."/>
            <person name="Clawson M.L."/>
            <person name="Chitko-Mckown C.G."/>
            <person name="Capik S.F."/>
            <person name="DeDonder K.D."/>
            <person name="Apley M.D."/>
            <person name="Lubbers B.V."/>
            <person name="White B.J."/>
            <person name="Larson R.L."/>
        </authorList>
    </citation>
    <scope>NUCLEOTIDE SEQUENCE [LARGE SCALE GENOMIC DNA]</scope>
    <source>
        <strain evidence="1 2">USDA-ARS-USMARC-56511</strain>
    </source>
</reference>
<dbReference type="AlphaFoldDB" id="A0A0U4VN98"/>
<proteinExistence type="predicted"/>
<sequence>MAAYDFILNDASGRRILDRARFALRIIHRGVVTNPTNNFTTKTYDVPGDLGSRYMIWVQEEKQGYGIPAYRVDGRRVTLNLTGNQSALILAVSFG</sequence>
<organism evidence="1 2">
    <name type="scientific">Pseudomonas oryzihabitans</name>
    <dbReference type="NCBI Taxonomy" id="47885"/>
    <lineage>
        <taxon>Bacteria</taxon>
        <taxon>Pseudomonadati</taxon>
        <taxon>Pseudomonadota</taxon>
        <taxon>Gammaproteobacteria</taxon>
        <taxon>Pseudomonadales</taxon>
        <taxon>Pseudomonadaceae</taxon>
        <taxon>Pseudomonas</taxon>
    </lineage>
</organism>
<dbReference type="EMBL" id="CP013987">
    <property type="protein sequence ID" value="ALZ84519.1"/>
    <property type="molecule type" value="Genomic_DNA"/>
</dbReference>
<name>A0A0U4VN98_9PSED</name>
<evidence type="ECO:0000313" key="2">
    <source>
        <dbReference type="Proteomes" id="UP000064137"/>
    </source>
</evidence>
<gene>
    <name evidence="1" type="ORF">APT59_10010</name>
</gene>